<proteinExistence type="inferred from homology"/>
<dbReference type="InterPro" id="IPR048466">
    <property type="entry name" value="DNA_pol3_delta-like_C"/>
</dbReference>
<dbReference type="InterPro" id="IPR005790">
    <property type="entry name" value="DNA_polIII_delta"/>
</dbReference>
<dbReference type="AlphaFoldDB" id="I0ILN3"/>
<organism evidence="9 10">
    <name type="scientific">Leptospirillum ferrooxidans (strain C2-3)</name>
    <dbReference type="NCBI Taxonomy" id="1162668"/>
    <lineage>
        <taxon>Bacteria</taxon>
        <taxon>Pseudomonadati</taxon>
        <taxon>Nitrospirota</taxon>
        <taxon>Nitrospiria</taxon>
        <taxon>Nitrospirales</taxon>
        <taxon>Nitrospiraceae</taxon>
        <taxon>Leptospirillum</taxon>
    </lineage>
</organism>
<sequence length="358" mass="40867">MIQSSLDLLQKDFPVSPILLLIPEDALIRQVIRKALIHRIFPESDSDNVLINLEEKSGSDVQTGDIRRFLFESSLFGSKRLVWIEQADKIDDLSLKAISKILEGNTSVPKALIVLELKEKTAEELSKSFPGYRMGWPRVAAQKDQEFQNWVLELGKKRNLKVTQPAAEILQHHFDSHLGLVDQWLEKISVSFKNATSDSKLPIITPEFLLHSEDRIEDPLQTVFHLFTGWEEKDRRVLLDWKRFAGKSGSPLGILSLWHRQWRLYTIGNLLLSDSNGTQTLAQMEKLSPYRARKVMETAGKLNSKTLKRGYELLVETDFLMKSGGNPDIAMDRLLLGLWALSPKGQKPTNQYGVRKVR</sequence>
<dbReference type="PANTHER" id="PTHR34388">
    <property type="entry name" value="DNA POLYMERASE III SUBUNIT DELTA"/>
    <property type="match status" value="1"/>
</dbReference>
<evidence type="ECO:0000256" key="1">
    <source>
        <dbReference type="ARBA" id="ARBA00012417"/>
    </source>
</evidence>
<evidence type="ECO:0000256" key="3">
    <source>
        <dbReference type="ARBA" id="ARBA00022695"/>
    </source>
</evidence>
<dbReference type="InterPro" id="IPR027417">
    <property type="entry name" value="P-loop_NTPase"/>
</dbReference>
<dbReference type="GO" id="GO:0009360">
    <property type="term" value="C:DNA polymerase III complex"/>
    <property type="evidence" value="ECO:0007669"/>
    <property type="project" value="TreeGrafter"/>
</dbReference>
<reference evidence="10" key="2">
    <citation type="submission" date="2012-03" db="EMBL/GenBank/DDBJ databases">
        <title>The complete genome sequence of the pioneer microbe on fresh volcanic deposit, Leptospirillum ferrooxidans strain C2-3.</title>
        <authorList>
            <person name="Fujimura R."/>
            <person name="Sato Y."/>
            <person name="Nishizawa T."/>
            <person name="Nanba K."/>
            <person name="Oshima K."/>
            <person name="Hattori M."/>
            <person name="Kamijo T."/>
            <person name="Ohta H."/>
        </authorList>
    </citation>
    <scope>NUCLEOTIDE SEQUENCE [LARGE SCALE GENOMIC DNA]</scope>
    <source>
        <strain evidence="10">C2-3</strain>
    </source>
</reference>
<evidence type="ECO:0000256" key="6">
    <source>
        <dbReference type="ARBA" id="ARBA00034754"/>
    </source>
</evidence>
<dbReference type="STRING" id="1162668.LFE_0463"/>
<dbReference type="Proteomes" id="UP000007382">
    <property type="component" value="Chromosome"/>
</dbReference>
<dbReference type="GO" id="GO:0006261">
    <property type="term" value="P:DNA-templated DNA replication"/>
    <property type="evidence" value="ECO:0007669"/>
    <property type="project" value="TreeGrafter"/>
</dbReference>
<keyword evidence="3" id="KW-0548">Nucleotidyltransferase</keyword>
<dbReference type="Gene3D" id="1.20.272.10">
    <property type="match status" value="1"/>
</dbReference>
<feature type="domain" description="DNA polymerase III delta subunit-like C-terminal" evidence="8">
    <location>
        <begin position="245"/>
        <end position="336"/>
    </location>
</feature>
<dbReference type="EC" id="2.7.7.7" evidence="1"/>
<gene>
    <name evidence="9" type="ordered locus">LFE_0463</name>
</gene>
<dbReference type="GO" id="GO:0003887">
    <property type="term" value="F:DNA-directed DNA polymerase activity"/>
    <property type="evidence" value="ECO:0007669"/>
    <property type="project" value="UniProtKB-KW"/>
</dbReference>
<comment type="catalytic activity">
    <reaction evidence="7">
        <text>DNA(n) + a 2'-deoxyribonucleoside 5'-triphosphate = DNA(n+1) + diphosphate</text>
        <dbReference type="Rhea" id="RHEA:22508"/>
        <dbReference type="Rhea" id="RHEA-COMP:17339"/>
        <dbReference type="Rhea" id="RHEA-COMP:17340"/>
        <dbReference type="ChEBI" id="CHEBI:33019"/>
        <dbReference type="ChEBI" id="CHEBI:61560"/>
        <dbReference type="ChEBI" id="CHEBI:173112"/>
        <dbReference type="EC" id="2.7.7.7"/>
    </reaction>
</comment>
<evidence type="ECO:0000256" key="2">
    <source>
        <dbReference type="ARBA" id="ARBA00022679"/>
    </source>
</evidence>
<keyword evidence="4" id="KW-0235">DNA replication</keyword>
<dbReference type="RefSeq" id="WP_014448675.1">
    <property type="nucleotide sequence ID" value="NC_017094.1"/>
</dbReference>
<dbReference type="Gene3D" id="3.40.50.300">
    <property type="entry name" value="P-loop containing nucleotide triphosphate hydrolases"/>
    <property type="match status" value="1"/>
</dbReference>
<dbReference type="eggNOG" id="COG1466">
    <property type="taxonomic scope" value="Bacteria"/>
</dbReference>
<evidence type="ECO:0000256" key="4">
    <source>
        <dbReference type="ARBA" id="ARBA00022705"/>
    </source>
</evidence>
<keyword evidence="5" id="KW-0239">DNA-directed DNA polymerase</keyword>
<reference evidence="9 10" key="1">
    <citation type="journal article" date="2012" name="J. Bacteriol.">
        <title>Complete Genome Sequence of Leptospirillum ferrooxidans Strain C2-3, Isolated from a Fresh Volcanic Ash Deposit on the Island of Miyake, Japan.</title>
        <authorList>
            <person name="Fujimura R."/>
            <person name="Sato Y."/>
            <person name="Nishizawa T."/>
            <person name="Oshima K."/>
            <person name="Kim S.-W."/>
            <person name="Hattori M."/>
            <person name="Kamijo T."/>
            <person name="Ohta H."/>
        </authorList>
    </citation>
    <scope>NUCLEOTIDE SEQUENCE [LARGE SCALE GENOMIC DNA]</scope>
    <source>
        <strain evidence="9 10">C2-3</strain>
    </source>
</reference>
<evidence type="ECO:0000256" key="5">
    <source>
        <dbReference type="ARBA" id="ARBA00022932"/>
    </source>
</evidence>
<accession>I0ILN3</accession>
<evidence type="ECO:0000259" key="8">
    <source>
        <dbReference type="Pfam" id="PF21694"/>
    </source>
</evidence>
<dbReference type="Pfam" id="PF21694">
    <property type="entry name" value="DNA_pol3_delta_C"/>
    <property type="match status" value="1"/>
</dbReference>
<evidence type="ECO:0000313" key="9">
    <source>
        <dbReference type="EMBL" id="BAM06182.1"/>
    </source>
</evidence>
<evidence type="ECO:0000313" key="10">
    <source>
        <dbReference type="Proteomes" id="UP000007382"/>
    </source>
</evidence>
<keyword evidence="10" id="KW-1185">Reference proteome</keyword>
<dbReference type="OrthoDB" id="9815352at2"/>
<dbReference type="KEGG" id="lfc:LFE_0463"/>
<dbReference type="SUPFAM" id="SSF52540">
    <property type="entry name" value="P-loop containing nucleoside triphosphate hydrolases"/>
    <property type="match status" value="1"/>
</dbReference>
<dbReference type="InterPro" id="IPR008921">
    <property type="entry name" value="DNA_pol3_clamp-load_cplx_C"/>
</dbReference>
<comment type="similarity">
    <text evidence="6">Belongs to the DNA polymerase HolA subunit family.</text>
</comment>
<name>I0ILN3_LEPFC</name>
<protein>
    <recommendedName>
        <fullName evidence="1">DNA-directed DNA polymerase</fullName>
        <ecNumber evidence="1">2.7.7.7</ecNumber>
    </recommendedName>
</protein>
<evidence type="ECO:0000256" key="7">
    <source>
        <dbReference type="ARBA" id="ARBA00049244"/>
    </source>
</evidence>
<dbReference type="GO" id="GO:0003677">
    <property type="term" value="F:DNA binding"/>
    <property type="evidence" value="ECO:0007669"/>
    <property type="project" value="InterPro"/>
</dbReference>
<dbReference type="PATRIC" id="fig|1162668.3.peg.544"/>
<dbReference type="PANTHER" id="PTHR34388:SF1">
    <property type="entry name" value="DNA POLYMERASE III SUBUNIT DELTA"/>
    <property type="match status" value="1"/>
</dbReference>
<dbReference type="SUPFAM" id="SSF48019">
    <property type="entry name" value="post-AAA+ oligomerization domain-like"/>
    <property type="match status" value="1"/>
</dbReference>
<dbReference type="HOGENOM" id="CLU_796435_0_0_0"/>
<dbReference type="NCBIfam" id="TIGR01128">
    <property type="entry name" value="holA"/>
    <property type="match status" value="1"/>
</dbReference>
<keyword evidence="2" id="KW-0808">Transferase</keyword>
<dbReference type="EMBL" id="AP012342">
    <property type="protein sequence ID" value="BAM06182.1"/>
    <property type="molecule type" value="Genomic_DNA"/>
</dbReference>